<proteinExistence type="predicted"/>
<dbReference type="InterPro" id="IPR024775">
    <property type="entry name" value="DinB-like"/>
</dbReference>
<dbReference type="SUPFAM" id="SSF109854">
    <property type="entry name" value="DinB/YfiT-like putative metalloenzymes"/>
    <property type="match status" value="1"/>
</dbReference>
<dbReference type="Gene3D" id="1.20.120.450">
    <property type="entry name" value="dinb family like domain"/>
    <property type="match status" value="1"/>
</dbReference>
<dbReference type="Proteomes" id="UP000660024">
    <property type="component" value="Unassembled WGS sequence"/>
</dbReference>
<comment type="caution">
    <text evidence="2">The sequence shown here is derived from an EMBL/GenBank/DDBJ whole genome shotgun (WGS) entry which is preliminary data.</text>
</comment>
<feature type="domain" description="DinB-like" evidence="1">
    <location>
        <begin position="15"/>
        <end position="144"/>
    </location>
</feature>
<accession>A0ABS1BI81</accession>
<reference evidence="2 3" key="1">
    <citation type="submission" date="2020-12" db="EMBL/GenBank/DDBJ databases">
        <title>Bacterial novel species Pedobacter sp. SD-b isolated from soil.</title>
        <authorList>
            <person name="Jung H.-Y."/>
        </authorList>
    </citation>
    <scope>NUCLEOTIDE SEQUENCE [LARGE SCALE GENOMIC DNA]</scope>
    <source>
        <strain evidence="2 3">SD-b</strain>
    </source>
</reference>
<protein>
    <submittedName>
        <fullName evidence="2">DinB family protein</fullName>
    </submittedName>
</protein>
<name>A0ABS1BI81_9SPHI</name>
<dbReference type="InterPro" id="IPR034660">
    <property type="entry name" value="DinB/YfiT-like"/>
</dbReference>
<dbReference type="RefSeq" id="WP_200585379.1">
    <property type="nucleotide sequence ID" value="NZ_JAEHFY010000007.1"/>
</dbReference>
<evidence type="ECO:0000313" key="2">
    <source>
        <dbReference type="EMBL" id="MBK0382603.1"/>
    </source>
</evidence>
<dbReference type="Pfam" id="PF12867">
    <property type="entry name" value="DinB_2"/>
    <property type="match status" value="1"/>
</dbReference>
<sequence>MKKQFEIYKKTRLFLLDYIKDLSTDQLNQIPQGFNNNIIWNITHLIATHQGVCYVRSGHQLRVDEMIYNNYKNGTLPQPFVNSHQIENVKELLISSIDVLEKDYNEGLFEKYISWTTRTDVALKSIEESINFLLWHDGLHLGVIMAMKKLV</sequence>
<gene>
    <name evidence="2" type="ORF">I5M32_06470</name>
</gene>
<evidence type="ECO:0000259" key="1">
    <source>
        <dbReference type="Pfam" id="PF12867"/>
    </source>
</evidence>
<dbReference type="EMBL" id="JAEHFY010000007">
    <property type="protein sequence ID" value="MBK0382603.1"/>
    <property type="molecule type" value="Genomic_DNA"/>
</dbReference>
<keyword evidence="3" id="KW-1185">Reference proteome</keyword>
<organism evidence="2 3">
    <name type="scientific">Pedobacter segetis</name>
    <dbReference type="NCBI Taxonomy" id="2793069"/>
    <lineage>
        <taxon>Bacteria</taxon>
        <taxon>Pseudomonadati</taxon>
        <taxon>Bacteroidota</taxon>
        <taxon>Sphingobacteriia</taxon>
        <taxon>Sphingobacteriales</taxon>
        <taxon>Sphingobacteriaceae</taxon>
        <taxon>Pedobacter</taxon>
    </lineage>
</organism>
<evidence type="ECO:0000313" key="3">
    <source>
        <dbReference type="Proteomes" id="UP000660024"/>
    </source>
</evidence>